<reference evidence="1 2" key="1">
    <citation type="submission" date="2024-09" db="EMBL/GenBank/DDBJ databases">
        <authorList>
            <person name="Makale K.P.P."/>
            <person name="Makhzoum A."/>
            <person name="Rantong G."/>
            <person name="Rahube T.O."/>
        </authorList>
    </citation>
    <scope>NUCLEOTIDE SEQUENCE [LARGE SCALE GENOMIC DNA]</scope>
    <source>
        <strain evidence="1 2">KM_D13</strain>
    </source>
</reference>
<accession>A0ABV4V4R5</accession>
<gene>
    <name evidence="1" type="ORF">ACEU3E_23075</name>
</gene>
<dbReference type="Proteomes" id="UP001575622">
    <property type="component" value="Unassembled WGS sequence"/>
</dbReference>
<keyword evidence="2" id="KW-1185">Reference proteome</keyword>
<proteinExistence type="predicted"/>
<comment type="caution">
    <text evidence="1">The sequence shown here is derived from an EMBL/GenBank/DDBJ whole genome shotgun (WGS) entry which is preliminary data.</text>
</comment>
<organism evidence="1 2">
    <name type="scientific">Paenibacillus oleatilyticus</name>
    <dbReference type="NCBI Taxonomy" id="2594886"/>
    <lineage>
        <taxon>Bacteria</taxon>
        <taxon>Bacillati</taxon>
        <taxon>Bacillota</taxon>
        <taxon>Bacilli</taxon>
        <taxon>Bacillales</taxon>
        <taxon>Paenibacillaceae</taxon>
        <taxon>Paenibacillus</taxon>
    </lineage>
</organism>
<evidence type="ECO:0000313" key="2">
    <source>
        <dbReference type="Proteomes" id="UP001575622"/>
    </source>
</evidence>
<evidence type="ECO:0000313" key="1">
    <source>
        <dbReference type="EMBL" id="MFB0845077.1"/>
    </source>
</evidence>
<sequence>MENMLILYGFKKNAYSRPFVPVSEIMNAEFKDATVINEHNSNEKVIYQIYYLDENDFEFIIRIIVSYPDDSITIMADEANIAVRGYQILYKWNEISKESKGGL</sequence>
<protein>
    <submittedName>
        <fullName evidence="1">Uncharacterized protein</fullName>
    </submittedName>
</protein>
<dbReference type="RefSeq" id="WP_373955239.1">
    <property type="nucleotide sequence ID" value="NZ_JBHDLN010000012.1"/>
</dbReference>
<dbReference type="EMBL" id="JBHDLN010000012">
    <property type="protein sequence ID" value="MFB0845077.1"/>
    <property type="molecule type" value="Genomic_DNA"/>
</dbReference>
<name>A0ABV4V4R5_9BACL</name>